<reference evidence="1 2" key="1">
    <citation type="journal article" date="2020" name="Int. J. Syst. Evol. Microbiol.">
        <title>Novel acetic acid bacteria from cider fermentations: Acetobacter conturbans sp. nov. and Acetobacter fallax sp. nov.</title>
        <authorList>
            <person name="Sombolestani A.S."/>
            <person name="Cleenwerck I."/>
            <person name="Cnockaert M."/>
            <person name="Borremans W."/>
            <person name="Wieme A.D."/>
            <person name="De Vuyst L."/>
            <person name="Vandamme P."/>
        </authorList>
    </citation>
    <scope>NUCLEOTIDE SEQUENCE [LARGE SCALE GENOMIC DNA]</scope>
    <source>
        <strain evidence="1 2">LMG 1627</strain>
    </source>
</reference>
<protein>
    <submittedName>
        <fullName evidence="1">Uncharacterized protein</fullName>
    </submittedName>
</protein>
<dbReference type="RefSeq" id="WP_173569493.1">
    <property type="nucleotide sequence ID" value="NZ_WOSY01000004.1"/>
</dbReference>
<keyword evidence="2" id="KW-1185">Reference proteome</keyword>
<sequence length="161" mass="17533">MILTMPSHSSREIGFDGSHPVFIVATLEEGRQALLTTFKKDVPETILLSPPGAACFMGVPWWMEMMRQLRAGLKEPARFTDILDCGSQAGRAVSALSRGQTHIVFDPASPQISAVIALARSTGATVLRERPASCEQALLAERRVPANKQFQTTHTKTGETE</sequence>
<evidence type="ECO:0000313" key="1">
    <source>
        <dbReference type="EMBL" id="NHN88223.1"/>
    </source>
</evidence>
<organism evidence="1 2">
    <name type="scientific">Acetobacter conturbans</name>
    <dbReference type="NCBI Taxonomy" id="1737472"/>
    <lineage>
        <taxon>Bacteria</taxon>
        <taxon>Pseudomonadati</taxon>
        <taxon>Pseudomonadota</taxon>
        <taxon>Alphaproteobacteria</taxon>
        <taxon>Acetobacterales</taxon>
        <taxon>Acetobacteraceae</taxon>
        <taxon>Acetobacter</taxon>
    </lineage>
</organism>
<evidence type="ECO:0000313" key="2">
    <source>
        <dbReference type="Proteomes" id="UP000631653"/>
    </source>
</evidence>
<accession>A0ABX0JY34</accession>
<proteinExistence type="predicted"/>
<dbReference type="Proteomes" id="UP000631653">
    <property type="component" value="Unassembled WGS sequence"/>
</dbReference>
<gene>
    <name evidence="1" type="ORF">GOB81_06225</name>
</gene>
<comment type="caution">
    <text evidence="1">The sequence shown here is derived from an EMBL/GenBank/DDBJ whole genome shotgun (WGS) entry which is preliminary data.</text>
</comment>
<dbReference type="EMBL" id="WOSY01000004">
    <property type="protein sequence ID" value="NHN88223.1"/>
    <property type="molecule type" value="Genomic_DNA"/>
</dbReference>
<name>A0ABX0JY34_9PROT</name>